<reference evidence="1" key="1">
    <citation type="submission" date="2020-09" db="EMBL/GenBank/DDBJ databases">
        <authorList>
            <person name="Kikuchi T."/>
        </authorList>
    </citation>
    <scope>NUCLEOTIDE SEQUENCE</scope>
    <source>
        <strain evidence="1">SH1</strain>
    </source>
</reference>
<dbReference type="EMBL" id="CAJFCW020000002">
    <property type="protein sequence ID" value="CAG9094830.1"/>
    <property type="molecule type" value="Genomic_DNA"/>
</dbReference>
<dbReference type="EMBL" id="CAJFDH010000002">
    <property type="protein sequence ID" value="CAD5211979.1"/>
    <property type="molecule type" value="Genomic_DNA"/>
</dbReference>
<evidence type="ECO:0000313" key="1">
    <source>
        <dbReference type="EMBL" id="CAD5211979.1"/>
    </source>
</evidence>
<keyword evidence="2" id="KW-1185">Reference proteome</keyword>
<gene>
    <name evidence="1" type="ORF">BOKJ2_LOCUS3974</name>
</gene>
<dbReference type="OrthoDB" id="5888839at2759"/>
<protein>
    <submittedName>
        <fullName evidence="1">Uncharacterized protein</fullName>
    </submittedName>
</protein>
<proteinExistence type="predicted"/>
<accession>A0A811K7D0</accession>
<dbReference type="Proteomes" id="UP000614601">
    <property type="component" value="Unassembled WGS sequence"/>
</dbReference>
<comment type="caution">
    <text evidence="1">The sequence shown here is derived from an EMBL/GenBank/DDBJ whole genome shotgun (WGS) entry which is preliminary data.</text>
</comment>
<dbReference type="Proteomes" id="UP000783686">
    <property type="component" value="Unassembled WGS sequence"/>
</dbReference>
<name>A0A811K7D0_9BILA</name>
<evidence type="ECO:0000313" key="2">
    <source>
        <dbReference type="Proteomes" id="UP000614601"/>
    </source>
</evidence>
<sequence>MDGEDVDEGQVKSYLHSRYGEGVVVVATNDGEISNELYEFGRFSDDIRTVTLGKSVYIQYRPKSGRHRNAPTFPVGTRLKYERIGRKIVKYEVTGTYNFTFARGVRGIEGNVELCFVDLLELVLPLNGKAYMVPPGVSFHLTVGFRLWPTQVKFSKIEFYVDTVHRVSFESISFDEIPWPIHGIITYQPLPDYNKKYEPLASLPFTYLVYIGQYYFIGHRFKEVLLVRLGPHMVDVELQLGQFYVSQVVQSRLDAKNYTFKHIRPYCVQDQKLMPIVLQTVHDDVCRIIDQSLPKPDYLHNH</sequence>
<organism evidence="1 2">
    <name type="scientific">Bursaphelenchus okinawaensis</name>
    <dbReference type="NCBI Taxonomy" id="465554"/>
    <lineage>
        <taxon>Eukaryota</taxon>
        <taxon>Metazoa</taxon>
        <taxon>Ecdysozoa</taxon>
        <taxon>Nematoda</taxon>
        <taxon>Chromadorea</taxon>
        <taxon>Rhabditida</taxon>
        <taxon>Tylenchina</taxon>
        <taxon>Tylenchomorpha</taxon>
        <taxon>Aphelenchoidea</taxon>
        <taxon>Aphelenchoididae</taxon>
        <taxon>Bursaphelenchus</taxon>
    </lineage>
</organism>
<dbReference type="AlphaFoldDB" id="A0A811K7D0"/>